<protein>
    <submittedName>
        <fullName evidence="5">Uncharacterized protein</fullName>
    </submittedName>
</protein>
<feature type="compositionally biased region" description="Low complexity" evidence="2">
    <location>
        <begin position="356"/>
        <end position="375"/>
    </location>
</feature>
<dbReference type="InterPro" id="IPR054722">
    <property type="entry name" value="PolX-like_BBD"/>
</dbReference>
<proteinExistence type="predicted"/>
<dbReference type="AlphaFoldDB" id="A0AAD8SBF3"/>
<dbReference type="GO" id="GO:0008233">
    <property type="term" value="F:peptidase activity"/>
    <property type="evidence" value="ECO:0007669"/>
    <property type="project" value="UniProtKB-KW"/>
</dbReference>
<name>A0AAD8SBF3_LOLMU</name>
<dbReference type="EMBL" id="JAUUTY010000004">
    <property type="protein sequence ID" value="KAK1648208.1"/>
    <property type="molecule type" value="Genomic_DNA"/>
</dbReference>
<feature type="domain" description="Retroviral polymerase SH3-like" evidence="4">
    <location>
        <begin position="268"/>
        <end position="329"/>
    </location>
</feature>
<dbReference type="InterPro" id="IPR036397">
    <property type="entry name" value="RNaseH_sf"/>
</dbReference>
<dbReference type="PANTHER" id="PTHR42648">
    <property type="entry name" value="TRANSPOSASE, PUTATIVE-RELATED"/>
    <property type="match status" value="1"/>
</dbReference>
<dbReference type="GO" id="GO:0003676">
    <property type="term" value="F:nucleic acid binding"/>
    <property type="evidence" value="ECO:0007669"/>
    <property type="project" value="InterPro"/>
</dbReference>
<evidence type="ECO:0000256" key="1">
    <source>
        <dbReference type="ARBA" id="ARBA00022670"/>
    </source>
</evidence>
<dbReference type="InterPro" id="IPR039537">
    <property type="entry name" value="Retrotran_Ty1/copia-like"/>
</dbReference>
<feature type="compositionally biased region" description="Pro residues" evidence="2">
    <location>
        <begin position="376"/>
        <end position="386"/>
    </location>
</feature>
<reference evidence="5" key="1">
    <citation type="submission" date="2023-07" db="EMBL/GenBank/DDBJ databases">
        <title>A chromosome-level genome assembly of Lolium multiflorum.</title>
        <authorList>
            <person name="Chen Y."/>
            <person name="Copetti D."/>
            <person name="Kolliker R."/>
            <person name="Studer B."/>
        </authorList>
    </citation>
    <scope>NUCLEOTIDE SEQUENCE</scope>
    <source>
        <strain evidence="5">02402/16</strain>
        <tissue evidence="5">Leaf</tissue>
    </source>
</reference>
<dbReference type="PANTHER" id="PTHR42648:SF18">
    <property type="entry name" value="RETROTRANSPOSON, UNCLASSIFIED-LIKE PROTEIN"/>
    <property type="match status" value="1"/>
</dbReference>
<keyword evidence="1" id="KW-0378">Hydrolase</keyword>
<evidence type="ECO:0000259" key="4">
    <source>
        <dbReference type="Pfam" id="PF25597"/>
    </source>
</evidence>
<evidence type="ECO:0000259" key="3">
    <source>
        <dbReference type="Pfam" id="PF22936"/>
    </source>
</evidence>
<feature type="domain" description="Retrovirus-related Pol polyprotein from transposon TNT 1-94-like beta-barrel" evidence="3">
    <location>
        <begin position="28"/>
        <end position="81"/>
    </location>
</feature>
<dbReference type="SUPFAM" id="SSF53098">
    <property type="entry name" value="Ribonuclease H-like"/>
    <property type="match status" value="2"/>
</dbReference>
<comment type="caution">
    <text evidence="5">The sequence shown here is derived from an EMBL/GenBank/DDBJ whole genome shotgun (WGS) entry which is preliminary data.</text>
</comment>
<dbReference type="Pfam" id="PF22936">
    <property type="entry name" value="Pol_BBD"/>
    <property type="match status" value="1"/>
</dbReference>
<evidence type="ECO:0000256" key="2">
    <source>
        <dbReference type="SAM" id="MobiDB-lite"/>
    </source>
</evidence>
<feature type="region of interest" description="Disordered" evidence="2">
    <location>
        <begin position="1"/>
        <end position="24"/>
    </location>
</feature>
<organism evidence="5 6">
    <name type="scientific">Lolium multiflorum</name>
    <name type="common">Italian ryegrass</name>
    <name type="synonym">Lolium perenne subsp. multiflorum</name>
    <dbReference type="NCBI Taxonomy" id="4521"/>
    <lineage>
        <taxon>Eukaryota</taxon>
        <taxon>Viridiplantae</taxon>
        <taxon>Streptophyta</taxon>
        <taxon>Embryophyta</taxon>
        <taxon>Tracheophyta</taxon>
        <taxon>Spermatophyta</taxon>
        <taxon>Magnoliopsida</taxon>
        <taxon>Liliopsida</taxon>
        <taxon>Poales</taxon>
        <taxon>Poaceae</taxon>
        <taxon>BOP clade</taxon>
        <taxon>Pooideae</taxon>
        <taxon>Poodae</taxon>
        <taxon>Poeae</taxon>
        <taxon>Poeae Chloroplast Group 2 (Poeae type)</taxon>
        <taxon>Loliodinae</taxon>
        <taxon>Loliinae</taxon>
        <taxon>Lolium</taxon>
    </lineage>
</organism>
<accession>A0AAD8SBF3</accession>
<gene>
    <name evidence="5" type="ORF">QYE76_066013</name>
</gene>
<dbReference type="Pfam" id="PF25597">
    <property type="entry name" value="SH3_retrovirus"/>
    <property type="match status" value="1"/>
</dbReference>
<evidence type="ECO:0000313" key="6">
    <source>
        <dbReference type="Proteomes" id="UP001231189"/>
    </source>
</evidence>
<dbReference type="InterPro" id="IPR057670">
    <property type="entry name" value="SH3_retrovirus"/>
</dbReference>
<keyword evidence="6" id="KW-1185">Reference proteome</keyword>
<dbReference type="Gene3D" id="3.30.420.10">
    <property type="entry name" value="Ribonuclease H-like superfamily/Ribonuclease H"/>
    <property type="match status" value="1"/>
</dbReference>
<feature type="region of interest" description="Disordered" evidence="2">
    <location>
        <begin position="356"/>
        <end position="391"/>
    </location>
</feature>
<evidence type="ECO:0000313" key="5">
    <source>
        <dbReference type="EMBL" id="KAK1648208.1"/>
    </source>
</evidence>
<keyword evidence="1" id="KW-0645">Protease</keyword>
<dbReference type="Proteomes" id="UP001231189">
    <property type="component" value="Unassembled WGS sequence"/>
</dbReference>
<dbReference type="GO" id="GO:0006508">
    <property type="term" value="P:proteolysis"/>
    <property type="evidence" value="ECO:0007669"/>
    <property type="project" value="UniProtKB-KW"/>
</dbReference>
<sequence length="444" mass="48243">MDMPRHKVVPAEAPPASPSRQRTTSTTTVASLFFVELDSDVRGSVKFGDASAVEIKGVGSVIFVAKTGDQRLLTGVYYIPARGTPSSAWDSLMRTAPCADRTELRMRDRHHRLLAKASFRAKEKLELVHGDLCGPVTPATPGGRCYFLFLIDDLSRYPWVVLLSSKGEAADAISATNSRQRVKKASSTLLRAIQPAAKLRRRAAQTDGCGSGSAPPQAERDASCVREAVLTAVYILNRSPTKALDGRTPYEAWHGRKPAVSHLRVFGCLAFAKELGHIGKHDDRSTPGVFIGYTEGSKAYRILDPKTQPVRTSRDVVFNEGRGWAWGKAAEESSTPTYDDFIVEYIHFEAAREVGSSSSTSSPTSVPMSPSTPVVATPPPQPPRTPTPAVTPSCMSTPAHVEHNPVKFASPLSHDRERIDAYHGGAPLWYRTMENLLSDQPVPG</sequence>
<dbReference type="InterPro" id="IPR012337">
    <property type="entry name" value="RNaseH-like_sf"/>
</dbReference>